<dbReference type="Proteomes" id="UP000321907">
    <property type="component" value="Unassembled WGS sequence"/>
</dbReference>
<accession>A0A5C7FJX5</accession>
<reference evidence="2 3" key="1">
    <citation type="submission" date="2019-08" db="EMBL/GenBank/DDBJ databases">
        <title>Lewinella sp. strain SSH13 Genome sequencing and assembly.</title>
        <authorList>
            <person name="Kim I."/>
        </authorList>
    </citation>
    <scope>NUCLEOTIDE SEQUENCE [LARGE SCALE GENOMIC DNA]</scope>
    <source>
        <strain evidence="2 3">SSH13</strain>
    </source>
</reference>
<feature type="region of interest" description="Disordered" evidence="1">
    <location>
        <begin position="131"/>
        <end position="150"/>
    </location>
</feature>
<dbReference type="EMBL" id="VOXD01000001">
    <property type="protein sequence ID" value="TXF91619.1"/>
    <property type="molecule type" value="Genomic_DNA"/>
</dbReference>
<organism evidence="2 3">
    <name type="scientific">Neolewinella aurantiaca</name>
    <dbReference type="NCBI Taxonomy" id="2602767"/>
    <lineage>
        <taxon>Bacteria</taxon>
        <taxon>Pseudomonadati</taxon>
        <taxon>Bacteroidota</taxon>
        <taxon>Saprospiria</taxon>
        <taxon>Saprospirales</taxon>
        <taxon>Lewinellaceae</taxon>
        <taxon>Neolewinella</taxon>
    </lineage>
</organism>
<sequence length="328" mass="37721">MLDDNSPTYLIREGSRSIDYGVQREVDRMQKALGISDVHYYRLNGHNFNREALDFVVDYQLAYQERDIIIFVYTGHGFRDAGSSGQLPKLYFGGYENAMEGDELRFRLLEKNPSLLINLVIACNSTQVDQRVAPGRPEDSAPSSGRLASVPTGDRPYHVLFSDQPGYTKVIDLVSADREYETFLSRDGGIFFSEVLYALQEVFADQRLTSWPGICSYIQEQTLLRTQERGLRQKPYCAYNVFKAMDNEVPTIIVAGGGDAISCRLARKNLRRDQRAELKALRRRHRQEIRSLRGRDVRRLANMRQRQEVGKMKYVHLQAYQRKSDACK</sequence>
<protein>
    <recommendedName>
        <fullName evidence="4">Caspase domain-containing protein</fullName>
    </recommendedName>
</protein>
<evidence type="ECO:0000313" key="2">
    <source>
        <dbReference type="EMBL" id="TXF91619.1"/>
    </source>
</evidence>
<evidence type="ECO:0000256" key="1">
    <source>
        <dbReference type="SAM" id="MobiDB-lite"/>
    </source>
</evidence>
<proteinExistence type="predicted"/>
<gene>
    <name evidence="2" type="ORF">FUA23_00090</name>
</gene>
<evidence type="ECO:0000313" key="3">
    <source>
        <dbReference type="Proteomes" id="UP000321907"/>
    </source>
</evidence>
<name>A0A5C7FJX5_9BACT</name>
<keyword evidence="3" id="KW-1185">Reference proteome</keyword>
<comment type="caution">
    <text evidence="2">The sequence shown here is derived from an EMBL/GenBank/DDBJ whole genome shotgun (WGS) entry which is preliminary data.</text>
</comment>
<evidence type="ECO:0008006" key="4">
    <source>
        <dbReference type="Google" id="ProtNLM"/>
    </source>
</evidence>
<dbReference type="AlphaFoldDB" id="A0A5C7FJX5"/>